<evidence type="ECO:0000256" key="1">
    <source>
        <dbReference type="SAM" id="Coils"/>
    </source>
</evidence>
<dbReference type="Pfam" id="PF24924">
    <property type="entry name" value="DUF7745"/>
    <property type="match status" value="1"/>
</dbReference>
<dbReference type="PANTHER" id="PTHR48154:SF1">
    <property type="entry name" value="PROTEIN, PUTATIVE-RELATED"/>
    <property type="match status" value="1"/>
</dbReference>
<feature type="coiled-coil region" evidence="1">
    <location>
        <begin position="364"/>
        <end position="391"/>
    </location>
</feature>
<gene>
    <name evidence="3" type="ORF">CR513_04671</name>
</gene>
<feature type="domain" description="DUF7745" evidence="2">
    <location>
        <begin position="27"/>
        <end position="335"/>
    </location>
</feature>
<keyword evidence="4" id="KW-1185">Reference proteome</keyword>
<comment type="caution">
    <text evidence="3">The sequence shown here is derived from an EMBL/GenBank/DDBJ whole genome shotgun (WGS) entry which is preliminary data.</text>
</comment>
<dbReference type="EMBL" id="QJKJ01000785">
    <property type="protein sequence ID" value="RDY10761.1"/>
    <property type="molecule type" value="Genomic_DNA"/>
</dbReference>
<feature type="non-terminal residue" evidence="3">
    <location>
        <position position="1"/>
    </location>
</feature>
<reference evidence="3" key="1">
    <citation type="submission" date="2018-05" db="EMBL/GenBank/DDBJ databases">
        <title>Draft genome of Mucuna pruriens seed.</title>
        <authorList>
            <person name="Nnadi N.E."/>
            <person name="Vos R."/>
            <person name="Hasami M.H."/>
            <person name="Devisetty U.K."/>
            <person name="Aguiy J.C."/>
        </authorList>
    </citation>
    <scope>NUCLEOTIDE SEQUENCE [LARGE SCALE GENOMIC DNA]</scope>
    <source>
        <strain evidence="3">JCA_2017</strain>
    </source>
</reference>
<dbReference type="AlphaFoldDB" id="A0A371I6V4"/>
<proteinExistence type="predicted"/>
<protein>
    <recommendedName>
        <fullName evidence="2">DUF7745 domain-containing protein</fullName>
    </recommendedName>
</protein>
<dbReference type="InterPro" id="IPR056647">
    <property type="entry name" value="DUF7745"/>
</dbReference>
<dbReference type="Proteomes" id="UP000257109">
    <property type="component" value="Unassembled WGS sequence"/>
</dbReference>
<evidence type="ECO:0000313" key="4">
    <source>
        <dbReference type="Proteomes" id="UP000257109"/>
    </source>
</evidence>
<accession>A0A371I6V4</accession>
<sequence length="609" mass="71149">MGTKYQLGAKLGYPIQIRTPDLHAIRSISSCLKGTFEKIHGNLVQILEIVTQPEALEALVQYYDSPARCFTFTDFQMAPTLEEYERLLGLPLAESVSYFHQDQTPSWGTIARLLKVLGEEMTRVKRNRNGSEGLPRVYLEKRLDLFRVWEDWPAFMDTLRLLIYEILLFPQLEDYEDLIAVGEFLAMENRGENPTMAVLADTYYSLNQCDEQRRGVLRCCTPLLYLWLTAHLFQCKHRMACPVEDFKWSWILPMTKEEWVRKLDEASEKSIRWYPLWNEREHVIIQCEGYPNVLLLGTQGAINYNPELMVRQEGYPIITPPRGSLDTFRTTRAESVKGATKKLRSCGAFPEYRHWAEERETLEVEKLKVSLDKTKAERAHWKRKLEEVLEEIHHEKHLNIDITKKAQAEHDAQLRIGSCLKAADKEMCARRAECDQVAKEKERLEKILLDSQRREDEQREQFRQLQEKIHLLEEELARANLSNEHLKEQGRKSLLELVKTRTKAEKDEAQLKETIQGLREAVEGWKRRCQDIADNAQEQVNVATTETSFWKDRFFKLAWLTNQALKDIPRSLRAVEGMADFMKMPREIMSFLGLCRGLYDQIKARVALP</sequence>
<organism evidence="3 4">
    <name type="scientific">Mucuna pruriens</name>
    <name type="common">Velvet bean</name>
    <name type="synonym">Dolichos pruriens</name>
    <dbReference type="NCBI Taxonomy" id="157652"/>
    <lineage>
        <taxon>Eukaryota</taxon>
        <taxon>Viridiplantae</taxon>
        <taxon>Streptophyta</taxon>
        <taxon>Embryophyta</taxon>
        <taxon>Tracheophyta</taxon>
        <taxon>Spermatophyta</taxon>
        <taxon>Magnoliopsida</taxon>
        <taxon>eudicotyledons</taxon>
        <taxon>Gunneridae</taxon>
        <taxon>Pentapetalae</taxon>
        <taxon>rosids</taxon>
        <taxon>fabids</taxon>
        <taxon>Fabales</taxon>
        <taxon>Fabaceae</taxon>
        <taxon>Papilionoideae</taxon>
        <taxon>50 kb inversion clade</taxon>
        <taxon>NPAAA clade</taxon>
        <taxon>indigoferoid/millettioid clade</taxon>
        <taxon>Phaseoleae</taxon>
        <taxon>Mucuna</taxon>
    </lineage>
</organism>
<keyword evidence="1" id="KW-0175">Coiled coil</keyword>
<dbReference type="PANTHER" id="PTHR48154">
    <property type="entry name" value="PROTEIN, PUTATIVE-RELATED"/>
    <property type="match status" value="1"/>
</dbReference>
<name>A0A371I6V4_MUCPR</name>
<feature type="coiled-coil region" evidence="1">
    <location>
        <begin position="434"/>
        <end position="528"/>
    </location>
</feature>
<evidence type="ECO:0000313" key="3">
    <source>
        <dbReference type="EMBL" id="RDY10761.1"/>
    </source>
</evidence>
<evidence type="ECO:0000259" key="2">
    <source>
        <dbReference type="Pfam" id="PF24924"/>
    </source>
</evidence>